<evidence type="ECO:0000256" key="3">
    <source>
        <dbReference type="ARBA" id="ARBA00022559"/>
    </source>
</evidence>
<evidence type="ECO:0000256" key="7">
    <source>
        <dbReference type="ARBA" id="ARBA00023284"/>
    </source>
</evidence>
<keyword evidence="15" id="KW-1185">Reference proteome</keyword>
<dbReference type="GO" id="GO:0045454">
    <property type="term" value="P:cell redox homeostasis"/>
    <property type="evidence" value="ECO:0007669"/>
    <property type="project" value="TreeGrafter"/>
</dbReference>
<evidence type="ECO:0000256" key="9">
    <source>
        <dbReference type="ARBA" id="ARBA00038489"/>
    </source>
</evidence>
<evidence type="ECO:0000313" key="15">
    <source>
        <dbReference type="Proteomes" id="UP000315017"/>
    </source>
</evidence>
<feature type="chain" id="PRO_5021769748" description="thioredoxin-dependent peroxiredoxin" evidence="12">
    <location>
        <begin position="30"/>
        <end position="192"/>
    </location>
</feature>
<feature type="domain" description="Thioredoxin" evidence="13">
    <location>
        <begin position="34"/>
        <end position="192"/>
    </location>
</feature>
<proteinExistence type="inferred from homology"/>
<keyword evidence="5 14" id="KW-0560">Oxidoreductase</keyword>
<dbReference type="GO" id="GO:0008379">
    <property type="term" value="F:thioredoxin peroxidase activity"/>
    <property type="evidence" value="ECO:0007669"/>
    <property type="project" value="TreeGrafter"/>
</dbReference>
<comment type="function">
    <text evidence="1">Thiol-specific peroxidase that catalyzes the reduction of hydrogen peroxide and organic hydroperoxides to water and alcohols, respectively. Plays a role in cell protection against oxidative stress by detoxifying peroxides and as sensor of hydrogen peroxide-mediated signaling events.</text>
</comment>
<keyword evidence="7" id="KW-0676">Redox-active center</keyword>
<dbReference type="PANTHER" id="PTHR42801:SF4">
    <property type="entry name" value="AHPC_TSA FAMILY PROTEIN"/>
    <property type="match status" value="1"/>
</dbReference>
<dbReference type="InterPro" id="IPR036249">
    <property type="entry name" value="Thioredoxin-like_sf"/>
</dbReference>
<protein>
    <recommendedName>
        <fullName evidence="2">thioredoxin-dependent peroxiredoxin</fullName>
        <ecNumber evidence="2">1.11.1.24</ecNumber>
    </recommendedName>
    <alternativeName>
        <fullName evidence="8">Thioredoxin peroxidase</fullName>
    </alternativeName>
    <alternativeName>
        <fullName evidence="10">Thioredoxin-dependent peroxiredoxin Bcp</fullName>
    </alternativeName>
</protein>
<dbReference type="OrthoDB" id="279898at2"/>
<keyword evidence="6" id="KW-1015">Disulfide bond</keyword>
<dbReference type="SUPFAM" id="SSF52833">
    <property type="entry name" value="Thioredoxin-like"/>
    <property type="match status" value="1"/>
</dbReference>
<evidence type="ECO:0000256" key="5">
    <source>
        <dbReference type="ARBA" id="ARBA00023002"/>
    </source>
</evidence>
<dbReference type="GO" id="GO:0005737">
    <property type="term" value="C:cytoplasm"/>
    <property type="evidence" value="ECO:0007669"/>
    <property type="project" value="TreeGrafter"/>
</dbReference>
<dbReference type="InterPro" id="IPR050924">
    <property type="entry name" value="Peroxiredoxin_BCP/PrxQ"/>
</dbReference>
<dbReference type="EC" id="1.11.1.24" evidence="2"/>
<dbReference type="Gene3D" id="3.40.30.10">
    <property type="entry name" value="Glutaredoxin"/>
    <property type="match status" value="1"/>
</dbReference>
<comment type="similarity">
    <text evidence="9">Belongs to the peroxiredoxin family. BCP/PrxQ subfamily.</text>
</comment>
<evidence type="ECO:0000256" key="11">
    <source>
        <dbReference type="ARBA" id="ARBA00049091"/>
    </source>
</evidence>
<dbReference type="RefSeq" id="WP_145087657.1">
    <property type="nucleotide sequence ID" value="NZ_CP036274.1"/>
</dbReference>
<evidence type="ECO:0000256" key="4">
    <source>
        <dbReference type="ARBA" id="ARBA00022862"/>
    </source>
</evidence>
<dbReference type="Proteomes" id="UP000315017">
    <property type="component" value="Chromosome"/>
</dbReference>
<dbReference type="PROSITE" id="PS51352">
    <property type="entry name" value="THIOREDOXIN_2"/>
    <property type="match status" value="1"/>
</dbReference>
<comment type="catalytic activity">
    <reaction evidence="11">
        <text>a hydroperoxide + [thioredoxin]-dithiol = an alcohol + [thioredoxin]-disulfide + H2O</text>
        <dbReference type="Rhea" id="RHEA:62620"/>
        <dbReference type="Rhea" id="RHEA-COMP:10698"/>
        <dbReference type="Rhea" id="RHEA-COMP:10700"/>
        <dbReference type="ChEBI" id="CHEBI:15377"/>
        <dbReference type="ChEBI" id="CHEBI:29950"/>
        <dbReference type="ChEBI" id="CHEBI:30879"/>
        <dbReference type="ChEBI" id="CHEBI:35924"/>
        <dbReference type="ChEBI" id="CHEBI:50058"/>
        <dbReference type="EC" id="1.11.1.24"/>
    </reaction>
</comment>
<dbReference type="EMBL" id="CP036274">
    <property type="protein sequence ID" value="QDU26818.1"/>
    <property type="molecule type" value="Genomic_DNA"/>
</dbReference>
<evidence type="ECO:0000256" key="12">
    <source>
        <dbReference type="SAM" id="SignalP"/>
    </source>
</evidence>
<evidence type="ECO:0000256" key="1">
    <source>
        <dbReference type="ARBA" id="ARBA00003330"/>
    </source>
</evidence>
<evidence type="ECO:0000256" key="6">
    <source>
        <dbReference type="ARBA" id="ARBA00023157"/>
    </source>
</evidence>
<evidence type="ECO:0000256" key="2">
    <source>
        <dbReference type="ARBA" id="ARBA00013017"/>
    </source>
</evidence>
<dbReference type="AlphaFoldDB" id="A0A517Y9A7"/>
<evidence type="ECO:0000256" key="10">
    <source>
        <dbReference type="ARBA" id="ARBA00042639"/>
    </source>
</evidence>
<evidence type="ECO:0000313" key="14">
    <source>
        <dbReference type="EMBL" id="QDU26818.1"/>
    </source>
</evidence>
<keyword evidence="3 14" id="KW-0575">Peroxidase</keyword>
<accession>A0A517Y9A7</accession>
<dbReference type="GO" id="GO:0034599">
    <property type="term" value="P:cellular response to oxidative stress"/>
    <property type="evidence" value="ECO:0007669"/>
    <property type="project" value="TreeGrafter"/>
</dbReference>
<organism evidence="14 15">
    <name type="scientific">Anatilimnocola aggregata</name>
    <dbReference type="NCBI Taxonomy" id="2528021"/>
    <lineage>
        <taxon>Bacteria</taxon>
        <taxon>Pseudomonadati</taxon>
        <taxon>Planctomycetota</taxon>
        <taxon>Planctomycetia</taxon>
        <taxon>Pirellulales</taxon>
        <taxon>Pirellulaceae</taxon>
        <taxon>Anatilimnocola</taxon>
    </lineage>
</organism>
<evidence type="ECO:0000259" key="13">
    <source>
        <dbReference type="PROSITE" id="PS51352"/>
    </source>
</evidence>
<dbReference type="InterPro" id="IPR000866">
    <property type="entry name" value="AhpC/TSA"/>
</dbReference>
<sequence precursor="true">MSIFSRRTFSTLAFASISAVALCTSAACAKDKAPAVGDKAPDFKLSTADGEEVSLAKLVKQGPVVLIVLRGYPGYQCPACNQQTGQFLGAAKKFAAAKANIVLVYPGAADGLKQHADDFTRGKTFPDNCYLALDPDYTFTNAYRLRWDAPKETAYPATFVIDQNQQVVYAKISSTHGGRTSADEVLKAVPTK</sequence>
<dbReference type="InterPro" id="IPR013766">
    <property type="entry name" value="Thioredoxin_domain"/>
</dbReference>
<dbReference type="PROSITE" id="PS51257">
    <property type="entry name" value="PROKAR_LIPOPROTEIN"/>
    <property type="match status" value="1"/>
</dbReference>
<gene>
    <name evidence="14" type="primary">bcp_2</name>
    <name evidence="14" type="ORF">ETAA8_19010</name>
</gene>
<keyword evidence="12" id="KW-0732">Signal</keyword>
<reference evidence="14 15" key="1">
    <citation type="submission" date="2019-02" db="EMBL/GenBank/DDBJ databases">
        <title>Deep-cultivation of Planctomycetes and their phenomic and genomic characterization uncovers novel biology.</title>
        <authorList>
            <person name="Wiegand S."/>
            <person name="Jogler M."/>
            <person name="Boedeker C."/>
            <person name="Pinto D."/>
            <person name="Vollmers J."/>
            <person name="Rivas-Marin E."/>
            <person name="Kohn T."/>
            <person name="Peeters S.H."/>
            <person name="Heuer A."/>
            <person name="Rast P."/>
            <person name="Oberbeckmann S."/>
            <person name="Bunk B."/>
            <person name="Jeske O."/>
            <person name="Meyerdierks A."/>
            <person name="Storesund J.E."/>
            <person name="Kallscheuer N."/>
            <person name="Luecker S."/>
            <person name="Lage O.M."/>
            <person name="Pohl T."/>
            <person name="Merkel B.J."/>
            <person name="Hornburger P."/>
            <person name="Mueller R.-W."/>
            <person name="Bruemmer F."/>
            <person name="Labrenz M."/>
            <person name="Spormann A.M."/>
            <person name="Op den Camp H."/>
            <person name="Overmann J."/>
            <person name="Amann R."/>
            <person name="Jetten M.S.M."/>
            <person name="Mascher T."/>
            <person name="Medema M.H."/>
            <person name="Devos D.P."/>
            <person name="Kaster A.-K."/>
            <person name="Ovreas L."/>
            <person name="Rohde M."/>
            <person name="Galperin M.Y."/>
            <person name="Jogler C."/>
        </authorList>
    </citation>
    <scope>NUCLEOTIDE SEQUENCE [LARGE SCALE GENOMIC DNA]</scope>
    <source>
        <strain evidence="14 15">ETA_A8</strain>
    </source>
</reference>
<keyword evidence="4" id="KW-0049">Antioxidant</keyword>
<feature type="signal peptide" evidence="12">
    <location>
        <begin position="1"/>
        <end position="29"/>
    </location>
</feature>
<dbReference type="Pfam" id="PF00578">
    <property type="entry name" value="AhpC-TSA"/>
    <property type="match status" value="1"/>
</dbReference>
<dbReference type="PANTHER" id="PTHR42801">
    <property type="entry name" value="THIOREDOXIN-DEPENDENT PEROXIDE REDUCTASE"/>
    <property type="match status" value="1"/>
</dbReference>
<name>A0A517Y9A7_9BACT</name>
<evidence type="ECO:0000256" key="8">
    <source>
        <dbReference type="ARBA" id="ARBA00032824"/>
    </source>
</evidence>
<dbReference type="KEGG" id="aagg:ETAA8_19010"/>